<dbReference type="SUPFAM" id="SSF69369">
    <property type="entry name" value="Cloacin translocation domain"/>
    <property type="match status" value="1"/>
</dbReference>
<dbReference type="SUPFAM" id="SSF54060">
    <property type="entry name" value="His-Me finger endonucleases"/>
    <property type="match status" value="1"/>
</dbReference>
<evidence type="ECO:0000256" key="6">
    <source>
        <dbReference type="ARBA" id="ARBA00023022"/>
    </source>
</evidence>
<dbReference type="Pfam" id="PF06958">
    <property type="entry name" value="Pyocin_S"/>
    <property type="match status" value="1"/>
</dbReference>
<dbReference type="EMBL" id="JACGCX010000025">
    <property type="protein sequence ID" value="MBA6100193.1"/>
    <property type="molecule type" value="Genomic_DNA"/>
</dbReference>
<evidence type="ECO:0000256" key="2">
    <source>
        <dbReference type="ARBA" id="ARBA00022529"/>
    </source>
</evidence>
<accession>A0A7W2KKG2</accession>
<dbReference type="InterPro" id="IPR037146">
    <property type="entry name" value="Colicin/pyocin_DNase_dom_sf"/>
</dbReference>
<dbReference type="InterPro" id="IPR003615">
    <property type="entry name" value="HNH_nuc"/>
</dbReference>
<dbReference type="GO" id="GO:0031640">
    <property type="term" value="P:killing of cells of another organism"/>
    <property type="evidence" value="ECO:0007669"/>
    <property type="project" value="UniProtKB-KW"/>
</dbReference>
<evidence type="ECO:0000256" key="5">
    <source>
        <dbReference type="ARBA" id="ARBA00022801"/>
    </source>
</evidence>
<comment type="similarity">
    <text evidence="1">Belongs to the colicin/pyosin nuclease family.</text>
</comment>
<keyword evidence="2" id="KW-0929">Antimicrobial</keyword>
<proteinExistence type="inferred from homology"/>
<keyword evidence="6" id="KW-0044">Antibiotic</keyword>
<dbReference type="Gene3D" id="3.90.540.10">
    <property type="entry name" value="Colicin/pyocin, DNase domain"/>
    <property type="match status" value="1"/>
</dbReference>
<evidence type="ECO:0000256" key="1">
    <source>
        <dbReference type="ARBA" id="ARBA00006811"/>
    </source>
</evidence>
<dbReference type="AlphaFoldDB" id="A0A7W2KKG2"/>
<dbReference type="Proteomes" id="UP000545074">
    <property type="component" value="Unassembled WGS sequence"/>
</dbReference>
<dbReference type="InterPro" id="IPR016128">
    <property type="entry name" value="Pyosin/cloacin_T_dom"/>
</dbReference>
<comment type="caution">
    <text evidence="9">The sequence shown here is derived from an EMBL/GenBank/DDBJ whole genome shotgun (WGS) entry which is preliminary data.</text>
</comment>
<reference evidence="9 10" key="1">
    <citation type="submission" date="2020-07" db="EMBL/GenBank/DDBJ databases">
        <title>Diversity of carbapenemase encoding genes among Pseudomonas putida group clinical isolates in a tertiary Brazilian hospital.</title>
        <authorList>
            <person name="Alberto-Lei F."/>
            <person name="Nodari C.S."/>
            <person name="Streling A.P."/>
            <person name="Paulino J.T."/>
            <person name="Bessa-Neto F.O."/>
            <person name="Cayo R."/>
            <person name="Gales A.C."/>
        </authorList>
    </citation>
    <scope>NUCLEOTIDE SEQUENCE [LARGE SCALE GENOMIC DNA]</scope>
    <source>
        <strain evidence="9 10">12815</strain>
    </source>
</reference>
<gene>
    <name evidence="9" type="ORF">H4C80_24190</name>
</gene>
<dbReference type="GO" id="GO:0004519">
    <property type="term" value="F:endonuclease activity"/>
    <property type="evidence" value="ECO:0007669"/>
    <property type="project" value="UniProtKB-KW"/>
</dbReference>
<feature type="domain" description="HNH nuclease" evidence="8">
    <location>
        <begin position="667"/>
        <end position="722"/>
    </location>
</feature>
<evidence type="ECO:0000259" key="8">
    <source>
        <dbReference type="SMART" id="SM00507"/>
    </source>
</evidence>
<evidence type="ECO:0000256" key="4">
    <source>
        <dbReference type="ARBA" id="ARBA00022759"/>
    </source>
</evidence>
<dbReference type="InterPro" id="IPR044925">
    <property type="entry name" value="His-Me_finger_sf"/>
</dbReference>
<dbReference type="GO" id="GO:0016787">
    <property type="term" value="F:hydrolase activity"/>
    <property type="evidence" value="ECO:0007669"/>
    <property type="project" value="UniProtKB-KW"/>
</dbReference>
<dbReference type="InterPro" id="IPR036302">
    <property type="entry name" value="Pyosin/cloacin_T_dom_sf"/>
</dbReference>
<evidence type="ECO:0000256" key="7">
    <source>
        <dbReference type="ARBA" id="ARBA00023048"/>
    </source>
</evidence>
<evidence type="ECO:0000313" key="10">
    <source>
        <dbReference type="Proteomes" id="UP000545074"/>
    </source>
</evidence>
<name>A0A7W2KKG2_9PSED</name>
<organism evidence="9 10">
    <name type="scientific">Pseudomonas juntendi</name>
    <dbReference type="NCBI Taxonomy" id="2666183"/>
    <lineage>
        <taxon>Bacteria</taxon>
        <taxon>Pseudomonadati</taxon>
        <taxon>Pseudomonadota</taxon>
        <taxon>Gammaproteobacteria</taxon>
        <taxon>Pseudomonadales</taxon>
        <taxon>Pseudomonadaceae</taxon>
        <taxon>Pseudomonas</taxon>
    </lineage>
</organism>
<keyword evidence="3" id="KW-0540">Nuclease</keyword>
<dbReference type="CDD" id="cd00085">
    <property type="entry name" value="HNHc"/>
    <property type="match status" value="1"/>
</dbReference>
<dbReference type="SMART" id="SM00507">
    <property type="entry name" value="HNHc"/>
    <property type="match status" value="1"/>
</dbReference>
<evidence type="ECO:0000313" key="9">
    <source>
        <dbReference type="EMBL" id="MBA6100193.1"/>
    </source>
</evidence>
<dbReference type="GO" id="GO:0042742">
    <property type="term" value="P:defense response to bacterium"/>
    <property type="evidence" value="ECO:0007669"/>
    <property type="project" value="UniProtKB-KW"/>
</dbReference>
<keyword evidence="7" id="KW-0078">Bacteriocin</keyword>
<protein>
    <submittedName>
        <fullName evidence="9">S-type pyocin domain-containing protein</fullName>
    </submittedName>
</protein>
<keyword evidence="5" id="KW-0378">Hydrolase</keyword>
<dbReference type="Pfam" id="PF21431">
    <property type="entry name" value="Col-Pyo_DNase"/>
    <property type="match status" value="1"/>
</dbReference>
<sequence length="730" mass="80641">MSRQGFTELPNSHVNSTRLPYLGPQILWGHNRIPPHHLVSTFRPGSLVIDLVPQLENDKKTVKQEHEQRQATLEPDLDQAILAQTGSLAGLSESQAIERRITVVKQLQAQLGPRLEAARQQANRFFGTDPEHRTFREFLTAARAQGAQADPRQAWLESYRAAFEIKYLEQQHSQLVRRQHILRSNLSSARARERSNSSIALSLDRVEQAIVRTLSANHELQVANSTLQTMLTAFERHRDEDIAEAAALEHSRELERETSDLLKARAHQRASGTQKRVQYRRLATEMSRLDFDLKLHGPRATEAHRAQAAALQAQASAHAAEHASTSATEEVVGNQLHLQANSAVEAAFDEQALLSTLTGRTPSNTPVTFNAWVASTQHPLVVTTSRGGTAHFEPIWDALGTAIGNAALRLLSGTARHLTLLLYAARLGDGERMGVTVPLALMTPSADLTQEANRKVGQTLELPLRMNAVPEGTQTEVYLAATDGSSILRDVRVRQAQWDTTQGAYRFTAEGPGGATLLWHPATPPSTLGTFNPENDSFTPGVPIVEDLPKHLPGNIIVPPQPDIRTFPELPDLQIDDYVIIFPADSGLAPIYVMLRSPRYLPGVASGSGAVTPDRVLDAASTAAGAPIPARIAERLRGRRFSRFDKLREAVWKEIVADEVFRVHLSRVDIQSMENGTAPYSRKEDRVGKRMKLEIHHKHEIAEGGAVYDLDNLVLMTPKVHINEHRGSKP</sequence>
<dbReference type="RefSeq" id="WP_182390445.1">
    <property type="nucleotide sequence ID" value="NZ_JACGCX010000025.1"/>
</dbReference>
<keyword evidence="4" id="KW-0255">Endonuclease</keyword>
<evidence type="ECO:0000256" key="3">
    <source>
        <dbReference type="ARBA" id="ARBA00022722"/>
    </source>
</evidence>